<accession>A0AAD7FGV7</accession>
<evidence type="ECO:0000313" key="2">
    <source>
        <dbReference type="Proteomes" id="UP001221142"/>
    </source>
</evidence>
<organism evidence="1 2">
    <name type="scientific">Roridomyces roridus</name>
    <dbReference type="NCBI Taxonomy" id="1738132"/>
    <lineage>
        <taxon>Eukaryota</taxon>
        <taxon>Fungi</taxon>
        <taxon>Dikarya</taxon>
        <taxon>Basidiomycota</taxon>
        <taxon>Agaricomycotina</taxon>
        <taxon>Agaricomycetes</taxon>
        <taxon>Agaricomycetidae</taxon>
        <taxon>Agaricales</taxon>
        <taxon>Marasmiineae</taxon>
        <taxon>Mycenaceae</taxon>
        <taxon>Roridomyces</taxon>
    </lineage>
</organism>
<dbReference type="EMBL" id="JARKIF010000020">
    <property type="protein sequence ID" value="KAJ7617943.1"/>
    <property type="molecule type" value="Genomic_DNA"/>
</dbReference>
<protein>
    <submittedName>
        <fullName evidence="1">Uncharacterized protein</fullName>
    </submittedName>
</protein>
<sequence length="227" mass="25786">MSEGYYAAKHLVPVFDVCPTDVTIVSLDLDLHEPVDYIAMLNRRARLERLTISPLAYRKLELIQFSQPLFHNLTHLEFLESYHASLGAHIGHSLALALNNTHLAFTLPELVHARGIPDYSTGNRFLMVEEKETYRNFFRGGAGRRDYWQFADEFLAAKRAGKIDHSSHLIAPPPRFPALCERLRGSRVRSANLKFHAGIIYILAHYPAHLHPTPGPKSDPTTSRVPW</sequence>
<keyword evidence="2" id="KW-1185">Reference proteome</keyword>
<proteinExistence type="predicted"/>
<evidence type="ECO:0000313" key="1">
    <source>
        <dbReference type="EMBL" id="KAJ7617943.1"/>
    </source>
</evidence>
<gene>
    <name evidence="1" type="ORF">FB45DRAFT_872389</name>
</gene>
<dbReference type="AlphaFoldDB" id="A0AAD7FGV7"/>
<comment type="caution">
    <text evidence="1">The sequence shown here is derived from an EMBL/GenBank/DDBJ whole genome shotgun (WGS) entry which is preliminary data.</text>
</comment>
<name>A0AAD7FGV7_9AGAR</name>
<reference evidence="1" key="1">
    <citation type="submission" date="2023-03" db="EMBL/GenBank/DDBJ databases">
        <title>Massive genome expansion in bonnet fungi (Mycena s.s.) driven by repeated elements and novel gene families across ecological guilds.</title>
        <authorList>
            <consortium name="Lawrence Berkeley National Laboratory"/>
            <person name="Harder C.B."/>
            <person name="Miyauchi S."/>
            <person name="Viragh M."/>
            <person name="Kuo A."/>
            <person name="Thoen E."/>
            <person name="Andreopoulos B."/>
            <person name="Lu D."/>
            <person name="Skrede I."/>
            <person name="Drula E."/>
            <person name="Henrissat B."/>
            <person name="Morin E."/>
            <person name="Kohler A."/>
            <person name="Barry K."/>
            <person name="LaButti K."/>
            <person name="Morin E."/>
            <person name="Salamov A."/>
            <person name="Lipzen A."/>
            <person name="Mereny Z."/>
            <person name="Hegedus B."/>
            <person name="Baldrian P."/>
            <person name="Stursova M."/>
            <person name="Weitz H."/>
            <person name="Taylor A."/>
            <person name="Grigoriev I.V."/>
            <person name="Nagy L.G."/>
            <person name="Martin F."/>
            <person name="Kauserud H."/>
        </authorList>
    </citation>
    <scope>NUCLEOTIDE SEQUENCE</scope>
    <source>
        <strain evidence="1">9284</strain>
    </source>
</reference>
<dbReference type="Proteomes" id="UP001221142">
    <property type="component" value="Unassembled WGS sequence"/>
</dbReference>